<reference evidence="2" key="1">
    <citation type="journal article" date="2023" name="IScience">
        <title>Live-bearing cockroach genome reveals convergent evolutionary mechanisms linked to viviparity in insects and beyond.</title>
        <authorList>
            <person name="Fouks B."/>
            <person name="Harrison M.C."/>
            <person name="Mikhailova A.A."/>
            <person name="Marchal E."/>
            <person name="English S."/>
            <person name="Carruthers M."/>
            <person name="Jennings E.C."/>
            <person name="Chiamaka E.L."/>
            <person name="Frigard R.A."/>
            <person name="Pippel M."/>
            <person name="Attardo G.M."/>
            <person name="Benoit J.B."/>
            <person name="Bornberg-Bauer E."/>
            <person name="Tobe S.S."/>
        </authorList>
    </citation>
    <scope>NUCLEOTIDE SEQUENCE</scope>
    <source>
        <strain evidence="2">Stay&amp;Tobe</strain>
    </source>
</reference>
<reference evidence="2" key="2">
    <citation type="submission" date="2023-05" db="EMBL/GenBank/DDBJ databases">
        <authorList>
            <person name="Fouks B."/>
        </authorList>
    </citation>
    <scope>NUCLEOTIDE SEQUENCE</scope>
    <source>
        <strain evidence="2">Stay&amp;Tobe</strain>
        <tissue evidence="2">Testes</tissue>
    </source>
</reference>
<feature type="non-terminal residue" evidence="2">
    <location>
        <position position="55"/>
    </location>
</feature>
<protein>
    <submittedName>
        <fullName evidence="2">Uncharacterized protein</fullName>
    </submittedName>
</protein>
<evidence type="ECO:0000313" key="3">
    <source>
        <dbReference type="Proteomes" id="UP001233999"/>
    </source>
</evidence>
<name>A0AAD7ZQC2_DIPPU</name>
<keyword evidence="3" id="KW-1185">Reference proteome</keyword>
<evidence type="ECO:0000313" key="2">
    <source>
        <dbReference type="EMBL" id="KAJ9584676.1"/>
    </source>
</evidence>
<proteinExistence type="predicted"/>
<organism evidence="2 3">
    <name type="scientific">Diploptera punctata</name>
    <name type="common">Pacific beetle cockroach</name>
    <dbReference type="NCBI Taxonomy" id="6984"/>
    <lineage>
        <taxon>Eukaryota</taxon>
        <taxon>Metazoa</taxon>
        <taxon>Ecdysozoa</taxon>
        <taxon>Arthropoda</taxon>
        <taxon>Hexapoda</taxon>
        <taxon>Insecta</taxon>
        <taxon>Pterygota</taxon>
        <taxon>Neoptera</taxon>
        <taxon>Polyneoptera</taxon>
        <taxon>Dictyoptera</taxon>
        <taxon>Blattodea</taxon>
        <taxon>Blaberoidea</taxon>
        <taxon>Blaberidae</taxon>
        <taxon>Diplopterinae</taxon>
        <taxon>Diploptera</taxon>
    </lineage>
</organism>
<keyword evidence="1" id="KW-0732">Signal</keyword>
<evidence type="ECO:0000256" key="1">
    <source>
        <dbReference type="SAM" id="SignalP"/>
    </source>
</evidence>
<feature type="non-terminal residue" evidence="2">
    <location>
        <position position="1"/>
    </location>
</feature>
<feature type="chain" id="PRO_5042161221" evidence="1">
    <location>
        <begin position="30"/>
        <end position="55"/>
    </location>
</feature>
<dbReference type="AlphaFoldDB" id="A0AAD7ZQC2"/>
<dbReference type="EMBL" id="JASPKZ010007374">
    <property type="protein sequence ID" value="KAJ9584676.1"/>
    <property type="molecule type" value="Genomic_DNA"/>
</dbReference>
<comment type="caution">
    <text evidence="2">The sequence shown here is derived from an EMBL/GenBank/DDBJ whole genome shotgun (WGS) entry which is preliminary data.</text>
</comment>
<accession>A0AAD7ZQC2</accession>
<dbReference type="Proteomes" id="UP001233999">
    <property type="component" value="Unassembled WGS sequence"/>
</dbReference>
<feature type="signal peptide" evidence="1">
    <location>
        <begin position="1"/>
        <end position="29"/>
    </location>
</feature>
<gene>
    <name evidence="2" type="ORF">L9F63_020979</name>
</gene>
<sequence>VFVTSFVTFSMLWHGGSVILSLLLDYGTAKEELQANKVRVFAYVAMIDYNDEGSD</sequence>